<name>A0AAJ0DHE6_9PEZI</name>
<dbReference type="EMBL" id="JAWDJX010000013">
    <property type="protein sequence ID" value="KAK3054155.1"/>
    <property type="molecule type" value="Genomic_DNA"/>
</dbReference>
<protein>
    <submittedName>
        <fullName evidence="1">Uncharacterized protein</fullName>
    </submittedName>
</protein>
<keyword evidence="2" id="KW-1185">Reference proteome</keyword>
<sequence>MAVSTQQDQTSPLFTLPPHVQDNIYSLCAGDVKAICYVCHEVHGEFSSALDEVAPLTATRIVAKVTDSKFKPLQKFSNRIPSPGTLDFRITRGDGRLVIRLAI</sequence>
<dbReference type="Proteomes" id="UP001271007">
    <property type="component" value="Unassembled WGS sequence"/>
</dbReference>
<evidence type="ECO:0000313" key="1">
    <source>
        <dbReference type="EMBL" id="KAK3054155.1"/>
    </source>
</evidence>
<comment type="caution">
    <text evidence="1">The sequence shown here is derived from an EMBL/GenBank/DDBJ whole genome shotgun (WGS) entry which is preliminary data.</text>
</comment>
<proteinExistence type="predicted"/>
<accession>A0AAJ0DHE6</accession>
<gene>
    <name evidence="1" type="ORF">LTR09_004933</name>
</gene>
<evidence type="ECO:0000313" key="2">
    <source>
        <dbReference type="Proteomes" id="UP001271007"/>
    </source>
</evidence>
<reference evidence="1" key="1">
    <citation type="submission" date="2023-04" db="EMBL/GenBank/DDBJ databases">
        <title>Black Yeasts Isolated from many extreme environments.</title>
        <authorList>
            <person name="Coleine C."/>
            <person name="Stajich J.E."/>
            <person name="Selbmann L."/>
        </authorList>
    </citation>
    <scope>NUCLEOTIDE SEQUENCE</scope>
    <source>
        <strain evidence="1">CCFEE 5312</strain>
    </source>
</reference>
<organism evidence="1 2">
    <name type="scientific">Extremus antarcticus</name>
    <dbReference type="NCBI Taxonomy" id="702011"/>
    <lineage>
        <taxon>Eukaryota</taxon>
        <taxon>Fungi</taxon>
        <taxon>Dikarya</taxon>
        <taxon>Ascomycota</taxon>
        <taxon>Pezizomycotina</taxon>
        <taxon>Dothideomycetes</taxon>
        <taxon>Dothideomycetidae</taxon>
        <taxon>Mycosphaerellales</taxon>
        <taxon>Extremaceae</taxon>
        <taxon>Extremus</taxon>
    </lineage>
</organism>
<dbReference type="AlphaFoldDB" id="A0AAJ0DHE6"/>